<organism evidence="2 3">
    <name type="scientific">Corallococcus exercitus</name>
    <dbReference type="NCBI Taxonomy" id="2316736"/>
    <lineage>
        <taxon>Bacteria</taxon>
        <taxon>Pseudomonadati</taxon>
        <taxon>Myxococcota</taxon>
        <taxon>Myxococcia</taxon>
        <taxon>Myxococcales</taxon>
        <taxon>Cystobacterineae</taxon>
        <taxon>Myxococcaceae</taxon>
        <taxon>Corallococcus</taxon>
    </lineage>
</organism>
<protein>
    <submittedName>
        <fullName evidence="2">Uncharacterized protein</fullName>
    </submittedName>
</protein>
<dbReference type="RefSeq" id="WP_120526529.1">
    <property type="nucleotide sequence ID" value="NZ_JABFJV010000149.1"/>
</dbReference>
<reference evidence="2 3" key="1">
    <citation type="submission" date="2020-05" db="EMBL/GenBank/DDBJ databases">
        <authorList>
            <person name="Whitworth D."/>
        </authorList>
    </citation>
    <scope>NUCLEOTIDE SEQUENCE [LARGE SCALE GENOMIC DNA]</scope>
    <source>
        <strain evidence="2 3">AB043B</strain>
    </source>
</reference>
<gene>
    <name evidence="2" type="ORF">HMI49_23650</name>
</gene>
<proteinExistence type="predicted"/>
<evidence type="ECO:0000313" key="2">
    <source>
        <dbReference type="EMBL" id="NOK36201.1"/>
    </source>
</evidence>
<name>A0A3A8I9Q3_9BACT</name>
<dbReference type="EMBL" id="JABFJV010000149">
    <property type="protein sequence ID" value="NOK36201.1"/>
    <property type="molecule type" value="Genomic_DNA"/>
</dbReference>
<evidence type="ECO:0000313" key="3">
    <source>
        <dbReference type="Proteomes" id="UP000563426"/>
    </source>
</evidence>
<accession>A0A3A8I9Q3</accession>
<dbReference type="OrthoDB" id="5517123at2"/>
<keyword evidence="3" id="KW-1185">Reference proteome</keyword>
<dbReference type="Proteomes" id="UP000563426">
    <property type="component" value="Unassembled WGS sequence"/>
</dbReference>
<feature type="region of interest" description="Disordered" evidence="1">
    <location>
        <begin position="1"/>
        <end position="20"/>
    </location>
</feature>
<dbReference type="AlphaFoldDB" id="A0A3A8I9Q3"/>
<comment type="caution">
    <text evidence="2">The sequence shown here is derived from an EMBL/GenBank/DDBJ whole genome shotgun (WGS) entry which is preliminary data.</text>
</comment>
<sequence>MYEVRGLESAPVLPPVPPRPEGAVRREWRRMRDHSAAAGILSRPLLGRLPLRRWVPQDIHSVLDYVGGAALAAVGSASGDSTAKAAGWALGGAAVGVSLLTDYRLSLTKLIPIEAHEIADYAYGLGAVLAPFVLGYAKRSPVAAALHVLLGVKVLAASLVTDYRCQTGMHLGGELATDPEGIGA</sequence>
<evidence type="ECO:0000256" key="1">
    <source>
        <dbReference type="SAM" id="MobiDB-lite"/>
    </source>
</evidence>